<reference evidence="2 3" key="1">
    <citation type="journal article" date="2019" name="Sci. Rep.">
        <title>Orb-weaving spider Araneus ventricosus genome elucidates the spidroin gene catalogue.</title>
        <authorList>
            <person name="Kono N."/>
            <person name="Nakamura H."/>
            <person name="Ohtoshi R."/>
            <person name="Moran D.A.P."/>
            <person name="Shinohara A."/>
            <person name="Yoshida Y."/>
            <person name="Fujiwara M."/>
            <person name="Mori M."/>
            <person name="Tomita M."/>
            <person name="Arakawa K."/>
        </authorList>
    </citation>
    <scope>NUCLEOTIDE SEQUENCE [LARGE SCALE GENOMIC DNA]</scope>
</reference>
<feature type="region of interest" description="Disordered" evidence="1">
    <location>
        <begin position="48"/>
        <end position="78"/>
    </location>
</feature>
<dbReference type="Proteomes" id="UP000499080">
    <property type="component" value="Unassembled WGS sequence"/>
</dbReference>
<dbReference type="AlphaFoldDB" id="A0A4Y2RSB7"/>
<protein>
    <submittedName>
        <fullName evidence="2">Uncharacterized protein</fullName>
    </submittedName>
</protein>
<name>A0A4Y2RSB7_ARAVE</name>
<evidence type="ECO:0000313" key="3">
    <source>
        <dbReference type="Proteomes" id="UP000499080"/>
    </source>
</evidence>
<evidence type="ECO:0000313" key="2">
    <source>
        <dbReference type="EMBL" id="GBN78724.1"/>
    </source>
</evidence>
<proteinExistence type="predicted"/>
<keyword evidence="3" id="KW-1185">Reference proteome</keyword>
<organism evidence="2 3">
    <name type="scientific">Araneus ventricosus</name>
    <name type="common">Orbweaver spider</name>
    <name type="synonym">Epeira ventricosa</name>
    <dbReference type="NCBI Taxonomy" id="182803"/>
    <lineage>
        <taxon>Eukaryota</taxon>
        <taxon>Metazoa</taxon>
        <taxon>Ecdysozoa</taxon>
        <taxon>Arthropoda</taxon>
        <taxon>Chelicerata</taxon>
        <taxon>Arachnida</taxon>
        <taxon>Araneae</taxon>
        <taxon>Araneomorphae</taxon>
        <taxon>Entelegynae</taxon>
        <taxon>Araneoidea</taxon>
        <taxon>Araneidae</taxon>
        <taxon>Araneus</taxon>
    </lineage>
</organism>
<gene>
    <name evidence="2" type="ORF">AVEN_181908-2_1</name>
</gene>
<accession>A0A4Y2RSB7</accession>
<comment type="caution">
    <text evidence="2">The sequence shown here is derived from an EMBL/GenBank/DDBJ whole genome shotgun (WGS) entry which is preliminary data.</text>
</comment>
<feature type="non-terminal residue" evidence="2">
    <location>
        <position position="1"/>
    </location>
</feature>
<dbReference type="EMBL" id="BGPR01018283">
    <property type="protein sequence ID" value="GBN78724.1"/>
    <property type="molecule type" value="Genomic_DNA"/>
</dbReference>
<sequence>VLLDLEEDVDSSTKHGNHYGKSFISVHELPLRFVLAVFLDLEEDVDRCTEHDGDEEHDGHQGEQIGQEDQVGLKHFSL</sequence>
<evidence type="ECO:0000256" key="1">
    <source>
        <dbReference type="SAM" id="MobiDB-lite"/>
    </source>
</evidence>